<dbReference type="Proteomes" id="UP000824120">
    <property type="component" value="Chromosome 2"/>
</dbReference>
<proteinExistence type="predicted"/>
<dbReference type="GO" id="GO:0004497">
    <property type="term" value="F:monooxygenase activity"/>
    <property type="evidence" value="ECO:0007669"/>
    <property type="project" value="InterPro"/>
</dbReference>
<dbReference type="EMBL" id="JACXVP010000002">
    <property type="protein sequence ID" value="KAG5621395.1"/>
    <property type="molecule type" value="Genomic_DNA"/>
</dbReference>
<evidence type="ECO:0008006" key="4">
    <source>
        <dbReference type="Google" id="ProtNLM"/>
    </source>
</evidence>
<dbReference type="GO" id="GO:0005506">
    <property type="term" value="F:iron ion binding"/>
    <property type="evidence" value="ECO:0007669"/>
    <property type="project" value="InterPro"/>
</dbReference>
<evidence type="ECO:0000256" key="1">
    <source>
        <dbReference type="SAM" id="Phobius"/>
    </source>
</evidence>
<organism evidence="2 3">
    <name type="scientific">Solanum commersonii</name>
    <name type="common">Commerson's wild potato</name>
    <name type="synonym">Commerson's nightshade</name>
    <dbReference type="NCBI Taxonomy" id="4109"/>
    <lineage>
        <taxon>Eukaryota</taxon>
        <taxon>Viridiplantae</taxon>
        <taxon>Streptophyta</taxon>
        <taxon>Embryophyta</taxon>
        <taxon>Tracheophyta</taxon>
        <taxon>Spermatophyta</taxon>
        <taxon>Magnoliopsida</taxon>
        <taxon>eudicotyledons</taxon>
        <taxon>Gunneridae</taxon>
        <taxon>Pentapetalae</taxon>
        <taxon>asterids</taxon>
        <taxon>lamiids</taxon>
        <taxon>Solanales</taxon>
        <taxon>Solanaceae</taxon>
        <taxon>Solanoideae</taxon>
        <taxon>Solaneae</taxon>
        <taxon>Solanum</taxon>
    </lineage>
</organism>
<sequence>MDYVNTLIGLLFACFLVRGVLISLRRSKRLAPGPFPLPIIGNLHLLGEQTPHITHSTRKKTWSNYESEIWANKHGDHFLISVGKRSDAKERFNVF</sequence>
<name>A0A9J6AAS4_SOLCO</name>
<evidence type="ECO:0000313" key="2">
    <source>
        <dbReference type="EMBL" id="KAG5621395.1"/>
    </source>
</evidence>
<dbReference type="OrthoDB" id="10616011at2759"/>
<reference evidence="2 3" key="1">
    <citation type="submission" date="2020-09" db="EMBL/GenBank/DDBJ databases">
        <title>De no assembly of potato wild relative species, Solanum commersonii.</title>
        <authorList>
            <person name="Cho K."/>
        </authorList>
    </citation>
    <scope>NUCLEOTIDE SEQUENCE [LARGE SCALE GENOMIC DNA]</scope>
    <source>
        <strain evidence="2">LZ3.2</strain>
        <tissue evidence="2">Leaf</tissue>
    </source>
</reference>
<keyword evidence="1" id="KW-0472">Membrane</keyword>
<dbReference type="Gene3D" id="1.10.630.10">
    <property type="entry name" value="Cytochrome P450"/>
    <property type="match status" value="1"/>
</dbReference>
<accession>A0A9J6AAS4</accession>
<keyword evidence="1" id="KW-1133">Transmembrane helix</keyword>
<dbReference type="AlphaFoldDB" id="A0A9J6AAS4"/>
<keyword evidence="1" id="KW-0812">Transmembrane</keyword>
<evidence type="ECO:0000313" key="3">
    <source>
        <dbReference type="Proteomes" id="UP000824120"/>
    </source>
</evidence>
<dbReference type="GO" id="GO:0020037">
    <property type="term" value="F:heme binding"/>
    <property type="evidence" value="ECO:0007669"/>
    <property type="project" value="InterPro"/>
</dbReference>
<protein>
    <recommendedName>
        <fullName evidence="4">Cytochrome P450</fullName>
    </recommendedName>
</protein>
<dbReference type="InterPro" id="IPR036396">
    <property type="entry name" value="Cyt_P450_sf"/>
</dbReference>
<dbReference type="SUPFAM" id="SSF48264">
    <property type="entry name" value="Cytochrome P450"/>
    <property type="match status" value="1"/>
</dbReference>
<gene>
    <name evidence="2" type="ORF">H5410_006613</name>
</gene>
<comment type="caution">
    <text evidence="2">The sequence shown here is derived from an EMBL/GenBank/DDBJ whole genome shotgun (WGS) entry which is preliminary data.</text>
</comment>
<feature type="transmembrane region" description="Helical" evidence="1">
    <location>
        <begin position="6"/>
        <end position="24"/>
    </location>
</feature>
<keyword evidence="3" id="KW-1185">Reference proteome</keyword>
<dbReference type="GO" id="GO:0016705">
    <property type="term" value="F:oxidoreductase activity, acting on paired donors, with incorporation or reduction of molecular oxygen"/>
    <property type="evidence" value="ECO:0007669"/>
    <property type="project" value="InterPro"/>
</dbReference>